<dbReference type="SUPFAM" id="SSF53335">
    <property type="entry name" value="S-adenosyl-L-methionine-dependent methyltransferases"/>
    <property type="match status" value="1"/>
</dbReference>
<gene>
    <name evidence="3" type="ORF">GCM10010171_47230</name>
</gene>
<evidence type="ECO:0000256" key="1">
    <source>
        <dbReference type="ARBA" id="ARBA00022679"/>
    </source>
</evidence>
<evidence type="ECO:0000313" key="3">
    <source>
        <dbReference type="EMBL" id="GGS46574.1"/>
    </source>
</evidence>
<dbReference type="InterPro" id="IPR013216">
    <property type="entry name" value="Methyltransf_11"/>
</dbReference>
<dbReference type="InterPro" id="IPR029063">
    <property type="entry name" value="SAM-dependent_MTases_sf"/>
</dbReference>
<dbReference type="GO" id="GO:0008757">
    <property type="term" value="F:S-adenosylmethionine-dependent methyltransferase activity"/>
    <property type="evidence" value="ECO:0007669"/>
    <property type="project" value="InterPro"/>
</dbReference>
<comment type="caution">
    <text evidence="3">The sequence shown here is derived from an EMBL/GenBank/DDBJ whole genome shotgun (WGS) entry which is preliminary data.</text>
</comment>
<keyword evidence="4" id="KW-1185">Reference proteome</keyword>
<dbReference type="AlphaFoldDB" id="A0A918GM99"/>
<evidence type="ECO:0000313" key="4">
    <source>
        <dbReference type="Proteomes" id="UP000660680"/>
    </source>
</evidence>
<organism evidence="3 4">
    <name type="scientific">Actinokineospora fastidiosa</name>
    <dbReference type="NCBI Taxonomy" id="1816"/>
    <lineage>
        <taxon>Bacteria</taxon>
        <taxon>Bacillati</taxon>
        <taxon>Actinomycetota</taxon>
        <taxon>Actinomycetes</taxon>
        <taxon>Pseudonocardiales</taxon>
        <taxon>Pseudonocardiaceae</taxon>
        <taxon>Actinokineospora</taxon>
    </lineage>
</organism>
<dbReference type="EMBL" id="BMRB01000004">
    <property type="protein sequence ID" value="GGS46574.1"/>
    <property type="molecule type" value="Genomic_DNA"/>
</dbReference>
<dbReference type="PANTHER" id="PTHR44068:SF11">
    <property type="entry name" value="GERANYL DIPHOSPHATE 2-C-METHYLTRANSFERASE"/>
    <property type="match status" value="1"/>
</dbReference>
<reference evidence="3" key="2">
    <citation type="submission" date="2020-09" db="EMBL/GenBank/DDBJ databases">
        <authorList>
            <person name="Sun Q."/>
            <person name="Ohkuma M."/>
        </authorList>
    </citation>
    <scope>NUCLEOTIDE SEQUENCE</scope>
    <source>
        <strain evidence="3">JCM 3276</strain>
    </source>
</reference>
<sequence>MDAVEEGWRTRFTEAFARPASSVQARVWAEVYGAEYPAEVAPFSYISVSELTRFVAEVGLRPGDTLADVGCGQGGPGLWVAARADTRLVGVDIAPTAVAAARSRADALGLADRTAFQVGTFAETGLPASSVQAVMSVDALLFAPDKAAAFTEFARVLTPGGRLVLTTWDYHTQPVGRPPQLPDHRPALADAGFTVHAYEETDHWRSRVTRVNDLLLAAVDDLAAETGADPGDLKASLREMQATVDCMTRRVLIVAERP</sequence>
<reference evidence="3" key="1">
    <citation type="journal article" date="2014" name="Int. J. Syst. Evol. Microbiol.">
        <title>Complete genome sequence of Corynebacterium casei LMG S-19264T (=DSM 44701T), isolated from a smear-ripened cheese.</title>
        <authorList>
            <consortium name="US DOE Joint Genome Institute (JGI-PGF)"/>
            <person name="Walter F."/>
            <person name="Albersmeier A."/>
            <person name="Kalinowski J."/>
            <person name="Ruckert C."/>
        </authorList>
    </citation>
    <scope>NUCLEOTIDE SEQUENCE</scope>
    <source>
        <strain evidence="3">JCM 3276</strain>
    </source>
</reference>
<dbReference type="CDD" id="cd02440">
    <property type="entry name" value="AdoMet_MTases"/>
    <property type="match status" value="1"/>
</dbReference>
<dbReference type="InterPro" id="IPR050447">
    <property type="entry name" value="Erg6_SMT_methyltransf"/>
</dbReference>
<dbReference type="RefSeq" id="WP_189212752.1">
    <property type="nucleotide sequence ID" value="NZ_BMRB01000004.1"/>
</dbReference>
<dbReference type="PANTHER" id="PTHR44068">
    <property type="entry name" value="ZGC:194242"/>
    <property type="match status" value="1"/>
</dbReference>
<dbReference type="Gene3D" id="3.40.50.150">
    <property type="entry name" value="Vaccinia Virus protein VP39"/>
    <property type="match status" value="1"/>
</dbReference>
<evidence type="ECO:0000259" key="2">
    <source>
        <dbReference type="Pfam" id="PF08241"/>
    </source>
</evidence>
<protein>
    <recommendedName>
        <fullName evidence="2">Methyltransferase type 11 domain-containing protein</fullName>
    </recommendedName>
</protein>
<feature type="domain" description="Methyltransferase type 11" evidence="2">
    <location>
        <begin position="68"/>
        <end position="165"/>
    </location>
</feature>
<dbReference type="Pfam" id="PF08241">
    <property type="entry name" value="Methyltransf_11"/>
    <property type="match status" value="1"/>
</dbReference>
<accession>A0A918GM99</accession>
<dbReference type="Proteomes" id="UP000660680">
    <property type="component" value="Unassembled WGS sequence"/>
</dbReference>
<name>A0A918GM99_9PSEU</name>
<keyword evidence="1" id="KW-0808">Transferase</keyword>
<proteinExistence type="predicted"/>